<protein>
    <submittedName>
        <fullName evidence="2">Uncharacterized protein</fullName>
    </submittedName>
</protein>
<feature type="region of interest" description="Disordered" evidence="1">
    <location>
        <begin position="159"/>
        <end position="181"/>
    </location>
</feature>
<keyword evidence="3" id="KW-1185">Reference proteome</keyword>
<feature type="region of interest" description="Disordered" evidence="1">
    <location>
        <begin position="415"/>
        <end position="453"/>
    </location>
</feature>
<reference evidence="2 3" key="1">
    <citation type="submission" date="2016-03" db="EMBL/GenBank/DDBJ databases">
        <title>Whole genome sequencing of Grifola frondosa 9006-11.</title>
        <authorList>
            <person name="Min B."/>
            <person name="Park H."/>
            <person name="Kim J.-G."/>
            <person name="Cho H."/>
            <person name="Oh Y.-L."/>
            <person name="Kong W.-S."/>
            <person name="Choi I.-G."/>
        </authorList>
    </citation>
    <scope>NUCLEOTIDE SEQUENCE [LARGE SCALE GENOMIC DNA]</scope>
    <source>
        <strain evidence="2 3">9006-11</strain>
    </source>
</reference>
<evidence type="ECO:0000313" key="2">
    <source>
        <dbReference type="EMBL" id="OBZ77213.1"/>
    </source>
</evidence>
<feature type="region of interest" description="Disordered" evidence="1">
    <location>
        <begin position="370"/>
        <end position="402"/>
    </location>
</feature>
<dbReference type="EMBL" id="LUGG01000002">
    <property type="protein sequence ID" value="OBZ77213.1"/>
    <property type="molecule type" value="Genomic_DNA"/>
</dbReference>
<evidence type="ECO:0000256" key="1">
    <source>
        <dbReference type="SAM" id="MobiDB-lite"/>
    </source>
</evidence>
<proteinExistence type="predicted"/>
<accession>A0A1C7MJZ0</accession>
<feature type="compositionally biased region" description="Polar residues" evidence="1">
    <location>
        <begin position="439"/>
        <end position="448"/>
    </location>
</feature>
<evidence type="ECO:0000313" key="3">
    <source>
        <dbReference type="Proteomes" id="UP000092993"/>
    </source>
</evidence>
<gene>
    <name evidence="2" type="ORF">A0H81_02821</name>
</gene>
<name>A0A1C7MJZ0_GRIFR</name>
<feature type="compositionally biased region" description="Low complexity" evidence="1">
    <location>
        <begin position="371"/>
        <end position="391"/>
    </location>
</feature>
<comment type="caution">
    <text evidence="2">The sequence shown here is derived from an EMBL/GenBank/DDBJ whole genome shotgun (WGS) entry which is preliminary data.</text>
</comment>
<sequence length="472" mass="52113">MFPQFADGTSPTFIRHQVSPVAAVPPARINWRRRKGPRLGVMAAPPAAPPSPINLPGEVEFAMSKLEAWNAEDSQGQDFKIDVSTWGEEDRNRFLEYMEELHKYTLTSDGILTVTWPTVAHEMLATEVSRAFQSEGSDIWEACTPGGSGHIRSRESFAKDPDWSFLGPPETGGGPNEDSESAYRRVTPVIFGEIALSQTLKDVREAVGKAICSTAGLVKMAMIVKIYQGDQGSFKKAHLEVWEMRDRNTAELPEGLQMGVLYGVTRGGEVEEVDEDSELETWKAGKGKVGGQADGASYLGDQQLGAELLFKPSSRRPLIRRFRQFRQMGRSSSFVLTDAKLVRKIKLMPTLGDKPRVDILRRHIFRYYDAGPKSHPSGVPPSGSAGKSAASEDNQPGNEEMDEDELLTATMNSQRKAHTKLLHSATWPKSPVACKRSATPDTGNTWPTTAIGRPKAKISVFQLEERTRPPTY</sequence>
<dbReference type="AlphaFoldDB" id="A0A1C7MJZ0"/>
<organism evidence="2 3">
    <name type="scientific">Grifola frondosa</name>
    <name type="common">Maitake</name>
    <name type="synonym">Polyporus frondosus</name>
    <dbReference type="NCBI Taxonomy" id="5627"/>
    <lineage>
        <taxon>Eukaryota</taxon>
        <taxon>Fungi</taxon>
        <taxon>Dikarya</taxon>
        <taxon>Basidiomycota</taxon>
        <taxon>Agaricomycotina</taxon>
        <taxon>Agaricomycetes</taxon>
        <taxon>Polyporales</taxon>
        <taxon>Grifolaceae</taxon>
        <taxon>Grifola</taxon>
    </lineage>
</organism>
<dbReference type="Proteomes" id="UP000092993">
    <property type="component" value="Unassembled WGS sequence"/>
</dbReference>